<dbReference type="SUPFAM" id="SSF56925">
    <property type="entry name" value="OMPA-like"/>
    <property type="match status" value="1"/>
</dbReference>
<proteinExistence type="predicted"/>
<dbReference type="RefSeq" id="WP_145074704.1">
    <property type="nucleotide sequence ID" value="NZ_CP036425.1"/>
</dbReference>
<accession>A0A517YR53</accession>
<dbReference type="AlphaFoldDB" id="A0A517YR53"/>
<dbReference type="InterPro" id="IPR011250">
    <property type="entry name" value="OMP/PagP_B-barrel"/>
</dbReference>
<dbReference type="Pfam" id="PF09411">
    <property type="entry name" value="PagL"/>
    <property type="match status" value="1"/>
</dbReference>
<reference evidence="2 3" key="1">
    <citation type="submission" date="2019-02" db="EMBL/GenBank/DDBJ databases">
        <title>Deep-cultivation of Planctomycetes and their phenomic and genomic characterization uncovers novel biology.</title>
        <authorList>
            <person name="Wiegand S."/>
            <person name="Jogler M."/>
            <person name="Boedeker C."/>
            <person name="Pinto D."/>
            <person name="Vollmers J."/>
            <person name="Rivas-Marin E."/>
            <person name="Kohn T."/>
            <person name="Peeters S.H."/>
            <person name="Heuer A."/>
            <person name="Rast P."/>
            <person name="Oberbeckmann S."/>
            <person name="Bunk B."/>
            <person name="Jeske O."/>
            <person name="Meyerdierks A."/>
            <person name="Storesund J.E."/>
            <person name="Kallscheuer N."/>
            <person name="Luecker S."/>
            <person name="Lage O.M."/>
            <person name="Pohl T."/>
            <person name="Merkel B.J."/>
            <person name="Hornburger P."/>
            <person name="Mueller R.-W."/>
            <person name="Bruemmer F."/>
            <person name="Labrenz M."/>
            <person name="Spormann A.M."/>
            <person name="Op den Camp H."/>
            <person name="Overmann J."/>
            <person name="Amann R."/>
            <person name="Jetten M.S.M."/>
            <person name="Mascher T."/>
            <person name="Medema M.H."/>
            <person name="Devos D.P."/>
            <person name="Kaster A.-K."/>
            <person name="Ovreas L."/>
            <person name="Rohde M."/>
            <person name="Galperin M.Y."/>
            <person name="Jogler C."/>
        </authorList>
    </citation>
    <scope>NUCLEOTIDE SEQUENCE [LARGE SCALE GENOMIC DNA]</scope>
    <source>
        <strain evidence="2 3">KS4</strain>
    </source>
</reference>
<name>A0A517YR53_9BACT</name>
<protein>
    <submittedName>
        <fullName evidence="2">Lipid A 3-O-deacylase (PagL)</fullName>
    </submittedName>
</protein>
<evidence type="ECO:0000256" key="1">
    <source>
        <dbReference type="SAM" id="SignalP"/>
    </source>
</evidence>
<organism evidence="2 3">
    <name type="scientific">Poriferisphaera corsica</name>
    <dbReference type="NCBI Taxonomy" id="2528020"/>
    <lineage>
        <taxon>Bacteria</taxon>
        <taxon>Pseudomonadati</taxon>
        <taxon>Planctomycetota</taxon>
        <taxon>Phycisphaerae</taxon>
        <taxon>Phycisphaerales</taxon>
        <taxon>Phycisphaeraceae</taxon>
        <taxon>Poriferisphaera</taxon>
    </lineage>
</organism>
<sequence length="219" mass="24070" precursor="true">MSQLVHAFICFAVLLVSSGVHAQSFRLDDNQETKPFSMDYIRALAKPADNGDRSDDPFAEGSWTAQFYGSAIVGDPDHGFEYTGHFGFGYYFVDGLSINFEPLVGYVKNNFTPYEGTGVVGGFDLLFRWHFFGIDNNDTFSVYFDGGAGFQLADTDFPSDSHHDFRLLVGFGGTVKVPTTDNLRIMGGARYIHISNAGTSDVNDGLDGAQLYLGLMLNF</sequence>
<evidence type="ECO:0000313" key="2">
    <source>
        <dbReference type="EMBL" id="QDU32708.1"/>
    </source>
</evidence>
<dbReference type="OrthoDB" id="9797122at2"/>
<dbReference type="EMBL" id="CP036425">
    <property type="protein sequence ID" value="QDU32708.1"/>
    <property type="molecule type" value="Genomic_DNA"/>
</dbReference>
<feature type="signal peptide" evidence="1">
    <location>
        <begin position="1"/>
        <end position="22"/>
    </location>
</feature>
<dbReference type="KEGG" id="pcor:KS4_07420"/>
<dbReference type="Gene3D" id="2.40.160.20">
    <property type="match status" value="1"/>
</dbReference>
<feature type="chain" id="PRO_5021833032" evidence="1">
    <location>
        <begin position="23"/>
        <end position="219"/>
    </location>
</feature>
<keyword evidence="3" id="KW-1185">Reference proteome</keyword>
<keyword evidence="1" id="KW-0732">Signal</keyword>
<dbReference type="InterPro" id="IPR018550">
    <property type="entry name" value="Lipid-A_deacylase-rel"/>
</dbReference>
<gene>
    <name evidence="2" type="ORF">KS4_07420</name>
</gene>
<dbReference type="Proteomes" id="UP000317369">
    <property type="component" value="Chromosome"/>
</dbReference>
<evidence type="ECO:0000313" key="3">
    <source>
        <dbReference type="Proteomes" id="UP000317369"/>
    </source>
</evidence>